<dbReference type="InterPro" id="IPR017930">
    <property type="entry name" value="Myb_dom"/>
</dbReference>
<dbReference type="PANTHER" id="PTHR31312">
    <property type="entry name" value="TRANSCRIPTION ACTIVATOR GLK1"/>
    <property type="match status" value="1"/>
</dbReference>
<evidence type="ECO:0000256" key="4">
    <source>
        <dbReference type="ARBA" id="ARBA00023163"/>
    </source>
</evidence>
<evidence type="ECO:0000259" key="9">
    <source>
        <dbReference type="PROSITE" id="PS51294"/>
    </source>
</evidence>
<dbReference type="InterPro" id="IPR001789">
    <property type="entry name" value="Sig_transdc_resp-reg_receiver"/>
</dbReference>
<evidence type="ECO:0008006" key="12">
    <source>
        <dbReference type="Google" id="ProtNLM"/>
    </source>
</evidence>
<organism evidence="10 11">
    <name type="scientific">Adiantum capillus-veneris</name>
    <name type="common">Maidenhair fern</name>
    <dbReference type="NCBI Taxonomy" id="13818"/>
    <lineage>
        <taxon>Eukaryota</taxon>
        <taxon>Viridiplantae</taxon>
        <taxon>Streptophyta</taxon>
        <taxon>Embryophyta</taxon>
        <taxon>Tracheophyta</taxon>
        <taxon>Polypodiopsida</taxon>
        <taxon>Polypodiidae</taxon>
        <taxon>Polypodiales</taxon>
        <taxon>Pteridineae</taxon>
        <taxon>Pteridaceae</taxon>
        <taxon>Vittarioideae</taxon>
        <taxon>Adiantum</taxon>
    </lineage>
</organism>
<dbReference type="GO" id="GO:0003700">
    <property type="term" value="F:DNA-binding transcription factor activity"/>
    <property type="evidence" value="ECO:0007669"/>
    <property type="project" value="InterPro"/>
</dbReference>
<feature type="domain" description="Response regulatory" evidence="8">
    <location>
        <begin position="19"/>
        <end position="132"/>
    </location>
</feature>
<protein>
    <recommendedName>
        <fullName evidence="12">Two-component response regulator-like APRR2</fullName>
    </recommendedName>
</protein>
<dbReference type="GO" id="GO:0000160">
    <property type="term" value="P:phosphorelay signal transduction system"/>
    <property type="evidence" value="ECO:0007669"/>
    <property type="project" value="InterPro"/>
</dbReference>
<feature type="region of interest" description="Disordered" evidence="7">
    <location>
        <begin position="206"/>
        <end position="237"/>
    </location>
</feature>
<comment type="subcellular location">
    <subcellularLocation>
        <location evidence="1">Nucleus</location>
    </subcellularLocation>
</comment>
<gene>
    <name evidence="10" type="ORF">GOP47_0011243</name>
</gene>
<keyword evidence="5" id="KW-0539">Nucleus</keyword>
<dbReference type="EMBL" id="JABFUD020000011">
    <property type="protein sequence ID" value="KAI5073230.1"/>
    <property type="molecule type" value="Genomic_DNA"/>
</dbReference>
<feature type="region of interest" description="Disordered" evidence="7">
    <location>
        <begin position="479"/>
        <end position="499"/>
    </location>
</feature>
<evidence type="ECO:0000313" key="10">
    <source>
        <dbReference type="EMBL" id="KAI5073230.1"/>
    </source>
</evidence>
<evidence type="ECO:0000259" key="8">
    <source>
        <dbReference type="PROSITE" id="PS50110"/>
    </source>
</evidence>
<dbReference type="OrthoDB" id="1907052at2759"/>
<dbReference type="InterPro" id="IPR009057">
    <property type="entry name" value="Homeodomain-like_sf"/>
</dbReference>
<keyword evidence="4" id="KW-0804">Transcription</keyword>
<feature type="compositionally biased region" description="Polar residues" evidence="7">
    <location>
        <begin position="372"/>
        <end position="393"/>
    </location>
</feature>
<dbReference type="InterPro" id="IPR001005">
    <property type="entry name" value="SANT/Myb"/>
</dbReference>
<dbReference type="GO" id="GO:0005634">
    <property type="term" value="C:nucleus"/>
    <property type="evidence" value="ECO:0007669"/>
    <property type="project" value="UniProtKB-SubCell"/>
</dbReference>
<evidence type="ECO:0000256" key="6">
    <source>
        <dbReference type="PROSITE-ProRule" id="PRU00169"/>
    </source>
</evidence>
<keyword evidence="3" id="KW-0238">DNA-binding</keyword>
<dbReference type="GO" id="GO:0045893">
    <property type="term" value="P:positive regulation of DNA-templated transcription"/>
    <property type="evidence" value="ECO:0007669"/>
    <property type="project" value="InterPro"/>
</dbReference>
<dbReference type="Proteomes" id="UP000886520">
    <property type="component" value="Chromosome 11"/>
</dbReference>
<dbReference type="AlphaFoldDB" id="A0A9D4USE7"/>
<reference evidence="10" key="1">
    <citation type="submission" date="2021-01" db="EMBL/GenBank/DDBJ databases">
        <title>Adiantum capillus-veneris genome.</title>
        <authorList>
            <person name="Fang Y."/>
            <person name="Liao Q."/>
        </authorList>
    </citation>
    <scope>NUCLEOTIDE SEQUENCE</scope>
    <source>
        <strain evidence="10">H3</strain>
        <tissue evidence="10">Leaf</tissue>
    </source>
</reference>
<dbReference type="PROSITE" id="PS51294">
    <property type="entry name" value="HTH_MYB"/>
    <property type="match status" value="1"/>
</dbReference>
<dbReference type="GO" id="GO:0000976">
    <property type="term" value="F:transcription cis-regulatory region binding"/>
    <property type="evidence" value="ECO:0007669"/>
    <property type="project" value="TreeGrafter"/>
</dbReference>
<comment type="caution">
    <text evidence="10">The sequence shown here is derived from an EMBL/GenBank/DDBJ whole genome shotgun (WGS) entry which is preliminary data.</text>
</comment>
<keyword evidence="2" id="KW-0805">Transcription regulation</keyword>
<dbReference type="Gene3D" id="1.10.10.60">
    <property type="entry name" value="Homeodomain-like"/>
    <property type="match status" value="1"/>
</dbReference>
<dbReference type="FunFam" id="1.10.10.60:FF:000007">
    <property type="entry name" value="Two-component response regulator"/>
    <property type="match status" value="1"/>
</dbReference>
<dbReference type="PANTHER" id="PTHR31312:SF1">
    <property type="entry name" value="TRANSCRIPTION ACTIVATOR GLK1"/>
    <property type="match status" value="1"/>
</dbReference>
<feature type="domain" description="HTH myb-type" evidence="9">
    <location>
        <begin position="417"/>
        <end position="476"/>
    </location>
</feature>
<feature type="region of interest" description="Disordered" evidence="7">
    <location>
        <begin position="372"/>
        <end position="415"/>
    </location>
</feature>
<dbReference type="InterPro" id="IPR011006">
    <property type="entry name" value="CheY-like_superfamily"/>
</dbReference>
<accession>A0A9D4USE7</accession>
<dbReference type="Pfam" id="PF00072">
    <property type="entry name" value="Response_reg"/>
    <property type="match status" value="1"/>
</dbReference>
<dbReference type="InterPro" id="IPR044825">
    <property type="entry name" value="GLK1/2-like"/>
</dbReference>
<dbReference type="SUPFAM" id="SSF46689">
    <property type="entry name" value="Homeodomain-like"/>
    <property type="match status" value="1"/>
</dbReference>
<keyword evidence="11" id="KW-1185">Reference proteome</keyword>
<dbReference type="InterPro" id="IPR006447">
    <property type="entry name" value="Myb_dom_plants"/>
</dbReference>
<evidence type="ECO:0000256" key="2">
    <source>
        <dbReference type="ARBA" id="ARBA00023015"/>
    </source>
</evidence>
<evidence type="ECO:0000256" key="1">
    <source>
        <dbReference type="ARBA" id="ARBA00004123"/>
    </source>
</evidence>
<dbReference type="Pfam" id="PF00249">
    <property type="entry name" value="Myb_DNA-binding"/>
    <property type="match status" value="1"/>
</dbReference>
<dbReference type="SUPFAM" id="SSF52172">
    <property type="entry name" value="CheY-like"/>
    <property type="match status" value="1"/>
</dbReference>
<evidence type="ECO:0000256" key="3">
    <source>
        <dbReference type="ARBA" id="ARBA00023125"/>
    </source>
</evidence>
<comment type="caution">
    <text evidence="6">Lacks conserved residue(s) required for the propagation of feature annotation.</text>
</comment>
<evidence type="ECO:0000256" key="7">
    <source>
        <dbReference type="SAM" id="MobiDB-lite"/>
    </source>
</evidence>
<sequence>MSTFADAFQQWPNFPKGLQVLVVDSDTQFLQDITCKLESFHFNVTSFSSGEDACAAFVSCTRTFHVALVEAAENDGLDSCKIMSFSKHVPTIMMSARENMALMVKLIALGAVEFLVKPLSEDKLRNIWQHVIRKALDSSRETLRPGYLEPGKPTTSASAVIDEDHQARLKHDSGKPRPKYVDLEHHSGAEVCSSLSVSVACERLAAPSTPQPEQGGRTPLQESTVDESPRSHDSTEVCNYKKSTTPQTAAVSCSSRFGDVKGVAEEVAAIGRGNEAVNKEEKDSNKQAQIFCCTIPMLESALHLETANASFMHEQSVLDTENSTKKEGLVKETSHFDVKVTLEACETSSTDDYEPQEARSSSVSIPVTLKDSTQCPNADSTCQSEILGQSQDNGDAEGETKRKPMNCDKGGKVIKSSKKKPKVDWTADLHRRFVQAVEYLGVEQAIPSRILEVMKVENLTRHNVASHLQKYRSHKKHIQAREVESSHRHQNKLSCGRTWNGGAGHNVNQMWIQPRPHLIGPPLHVWGHPKLDNPSTIQYVPHFMAGATAWPAFDTVSWKPPMADPWAPGLLTTAPCYGTQPGFFVASGYPSKEVLTHGTWRSFLEDDVENGSLDEKARFNKSDCEEIYPPKELLHEAISEALSNPWNPLPLGLKAPSMESVMAELQRQGITTLSSSG</sequence>
<proteinExistence type="predicted"/>
<evidence type="ECO:0000256" key="5">
    <source>
        <dbReference type="ARBA" id="ARBA00023242"/>
    </source>
</evidence>
<dbReference type="SMART" id="SM00448">
    <property type="entry name" value="REC"/>
    <property type="match status" value="1"/>
</dbReference>
<dbReference type="NCBIfam" id="TIGR01557">
    <property type="entry name" value="myb_SHAQKYF"/>
    <property type="match status" value="1"/>
</dbReference>
<name>A0A9D4USE7_ADICA</name>
<dbReference type="Gene3D" id="3.40.50.2300">
    <property type="match status" value="1"/>
</dbReference>
<feature type="region of interest" description="Disordered" evidence="7">
    <location>
        <begin position="143"/>
        <end position="162"/>
    </location>
</feature>
<evidence type="ECO:0000313" key="11">
    <source>
        <dbReference type="Proteomes" id="UP000886520"/>
    </source>
</evidence>
<feature type="compositionally biased region" description="Basic and acidic residues" evidence="7">
    <location>
        <begin position="398"/>
        <end position="411"/>
    </location>
</feature>
<dbReference type="PROSITE" id="PS50110">
    <property type="entry name" value="RESPONSE_REGULATORY"/>
    <property type="match status" value="1"/>
</dbReference>